<comment type="subcellular location">
    <subcellularLocation>
        <location evidence="1">Mitochondrion inner membrane</location>
        <topology evidence="1">Multi-pass membrane protein</topology>
    </subcellularLocation>
</comment>
<feature type="compositionally biased region" description="Basic and acidic residues" evidence="12">
    <location>
        <begin position="84"/>
        <end position="101"/>
    </location>
</feature>
<dbReference type="OrthoDB" id="6703404at2759"/>
<dbReference type="STRING" id="74557.A0A1V9ZW83"/>
<keyword evidence="6" id="KW-0999">Mitochondrion inner membrane</keyword>
<keyword evidence="8" id="KW-0496">Mitochondrion</keyword>
<comment type="caution">
    <text evidence="13">The sequence shown here is derived from an EMBL/GenBank/DDBJ whole genome shotgun (WGS) entry which is preliminary data.</text>
</comment>
<keyword evidence="7" id="KW-1133">Transmembrane helix</keyword>
<dbReference type="InterPro" id="IPR051508">
    <property type="entry name" value="Mito_Carrier_Antiporter"/>
</dbReference>
<keyword evidence="3 11" id="KW-0813">Transport</keyword>
<dbReference type="Pfam" id="PF00153">
    <property type="entry name" value="Mito_carr"/>
    <property type="match status" value="3"/>
</dbReference>
<evidence type="ECO:0000256" key="8">
    <source>
        <dbReference type="ARBA" id="ARBA00023128"/>
    </source>
</evidence>
<evidence type="ECO:0000256" key="11">
    <source>
        <dbReference type="RuleBase" id="RU000488"/>
    </source>
</evidence>
<feature type="region of interest" description="Disordered" evidence="12">
    <location>
        <begin position="58"/>
        <end position="182"/>
    </location>
</feature>
<dbReference type="PROSITE" id="PS50920">
    <property type="entry name" value="SOLCAR"/>
    <property type="match status" value="3"/>
</dbReference>
<evidence type="ECO:0000256" key="7">
    <source>
        <dbReference type="ARBA" id="ARBA00022989"/>
    </source>
</evidence>
<reference evidence="13 14" key="1">
    <citation type="journal article" date="2014" name="Genome Biol. Evol.">
        <title>The secreted proteins of Achlya hypogyna and Thraustotheca clavata identify the ancestral oomycete secretome and reveal gene acquisitions by horizontal gene transfer.</title>
        <authorList>
            <person name="Misner I."/>
            <person name="Blouin N."/>
            <person name="Leonard G."/>
            <person name="Richards T.A."/>
            <person name="Lane C.E."/>
        </authorList>
    </citation>
    <scope>NUCLEOTIDE SEQUENCE [LARGE SCALE GENOMIC DNA]</scope>
    <source>
        <strain evidence="13 14">ATCC 34112</strain>
    </source>
</reference>
<keyword evidence="14" id="KW-1185">Reference proteome</keyword>
<evidence type="ECO:0000313" key="14">
    <source>
        <dbReference type="Proteomes" id="UP000243217"/>
    </source>
</evidence>
<dbReference type="PANTHER" id="PTHR45928">
    <property type="entry name" value="RE38146P"/>
    <property type="match status" value="1"/>
</dbReference>
<feature type="repeat" description="Solcar" evidence="10">
    <location>
        <begin position="440"/>
        <end position="531"/>
    </location>
</feature>
<feature type="compositionally biased region" description="Basic residues" evidence="12">
    <location>
        <begin position="136"/>
        <end position="155"/>
    </location>
</feature>
<feature type="repeat" description="Solcar" evidence="10">
    <location>
        <begin position="234"/>
        <end position="328"/>
    </location>
</feature>
<evidence type="ECO:0000256" key="9">
    <source>
        <dbReference type="ARBA" id="ARBA00023136"/>
    </source>
</evidence>
<feature type="repeat" description="Solcar" evidence="10">
    <location>
        <begin position="338"/>
        <end position="430"/>
    </location>
</feature>
<dbReference type="GO" id="GO:0005743">
    <property type="term" value="C:mitochondrial inner membrane"/>
    <property type="evidence" value="ECO:0007669"/>
    <property type="project" value="UniProtKB-SubCell"/>
</dbReference>
<dbReference type="AlphaFoldDB" id="A0A1V9ZW83"/>
<organism evidence="13 14">
    <name type="scientific">Thraustotheca clavata</name>
    <dbReference type="NCBI Taxonomy" id="74557"/>
    <lineage>
        <taxon>Eukaryota</taxon>
        <taxon>Sar</taxon>
        <taxon>Stramenopiles</taxon>
        <taxon>Oomycota</taxon>
        <taxon>Saprolegniomycetes</taxon>
        <taxon>Saprolegniales</taxon>
        <taxon>Achlyaceae</taxon>
        <taxon>Thraustotheca</taxon>
    </lineage>
</organism>
<evidence type="ECO:0000256" key="4">
    <source>
        <dbReference type="ARBA" id="ARBA00022692"/>
    </source>
</evidence>
<dbReference type="PANTHER" id="PTHR45928:SF1">
    <property type="entry name" value="RE38146P"/>
    <property type="match status" value="1"/>
</dbReference>
<keyword evidence="9 10" id="KW-0472">Membrane</keyword>
<name>A0A1V9ZW83_9STRA</name>
<comment type="similarity">
    <text evidence="2 11">Belongs to the mitochondrial carrier (TC 2.A.29) family.</text>
</comment>
<evidence type="ECO:0000256" key="1">
    <source>
        <dbReference type="ARBA" id="ARBA00004448"/>
    </source>
</evidence>
<evidence type="ECO:0000256" key="10">
    <source>
        <dbReference type="PROSITE-ProRule" id="PRU00282"/>
    </source>
</evidence>
<evidence type="ECO:0000256" key="2">
    <source>
        <dbReference type="ARBA" id="ARBA00006375"/>
    </source>
</evidence>
<feature type="compositionally biased region" description="Basic residues" evidence="12">
    <location>
        <begin position="162"/>
        <end position="180"/>
    </location>
</feature>
<evidence type="ECO:0000256" key="5">
    <source>
        <dbReference type="ARBA" id="ARBA00022737"/>
    </source>
</evidence>
<evidence type="ECO:0000256" key="3">
    <source>
        <dbReference type="ARBA" id="ARBA00022448"/>
    </source>
</evidence>
<dbReference type="SUPFAM" id="SSF103506">
    <property type="entry name" value="Mitochondrial carrier"/>
    <property type="match status" value="1"/>
</dbReference>
<feature type="compositionally biased region" description="Basic and acidic residues" evidence="12">
    <location>
        <begin position="117"/>
        <end position="135"/>
    </location>
</feature>
<dbReference type="EMBL" id="JNBS01001166">
    <property type="protein sequence ID" value="OQS02264.1"/>
    <property type="molecule type" value="Genomic_DNA"/>
</dbReference>
<dbReference type="InterPro" id="IPR018108">
    <property type="entry name" value="MCP_transmembrane"/>
</dbReference>
<evidence type="ECO:0000313" key="13">
    <source>
        <dbReference type="EMBL" id="OQS02264.1"/>
    </source>
</evidence>
<evidence type="ECO:0000256" key="6">
    <source>
        <dbReference type="ARBA" id="ARBA00022792"/>
    </source>
</evidence>
<keyword evidence="5" id="KW-0677">Repeat</keyword>
<keyword evidence="4 10" id="KW-0812">Transmembrane</keyword>
<dbReference type="Gene3D" id="1.50.40.10">
    <property type="entry name" value="Mitochondrial carrier domain"/>
    <property type="match status" value="1"/>
</dbReference>
<sequence>MRNVWLIVKVLKASYSVNSVQLHIIHISMSIQVLLMDTKWSGGYTEAEMQALAFRRRMKEDAANSSSKSSNKKKKKKHKHKKEAKLDEFGRDRPSRNRDRSNSMSSVSSIESLPPEDPFRPDLDENRHKSGDFKRSSSRSRRSSSRNRSRNRRQRSRSDSRSRRRSRSRSRDRHSHRRKSRVDVAKVDWTHDAYFNRSPSPVRQVDPFYKPEPEDTVKLQESFGYERCESPARRSLYVSCALGGIASSLATIGSNPMEVVKTRMQLQGELMERSASYRPPYRNFFHAFYKIARSEGVVGIQRGLEAGMVYNVLMNGIRLGSFDVFQQFLGATDPNEAFYIPKNALAGALSGALGGIVGSPFYLIKTRLQAQSSTTVLNAQYNYSSMMDGFRQVFAKSGITGLYQGADGQMARLVVGSSAQLSAYSSAKHFVQTTLDLEPTSPWVSLGASLISGLAISTFMHPFDVVATRLASQKVSRHGHGALYTGVSDCFRKVLMTEGLQGLYKGWLAGYLRAGPHTMLQFVIWEKFKDIASSVGY</sequence>
<proteinExistence type="inferred from homology"/>
<dbReference type="Proteomes" id="UP000243217">
    <property type="component" value="Unassembled WGS sequence"/>
</dbReference>
<dbReference type="InterPro" id="IPR023395">
    <property type="entry name" value="MCP_dom_sf"/>
</dbReference>
<accession>A0A1V9ZW83</accession>
<evidence type="ECO:0000256" key="12">
    <source>
        <dbReference type="SAM" id="MobiDB-lite"/>
    </source>
</evidence>
<protein>
    <submittedName>
        <fullName evidence="13">Solute carrier family 25 member 35-like</fullName>
    </submittedName>
</protein>
<gene>
    <name evidence="13" type="ORF">THRCLA_05345</name>
</gene>
<feature type="compositionally biased region" description="Basic residues" evidence="12">
    <location>
        <begin position="70"/>
        <end position="83"/>
    </location>
</feature>